<proteinExistence type="predicted"/>
<dbReference type="InterPro" id="IPR029068">
    <property type="entry name" value="Glyas_Bleomycin-R_OHBP_Dase"/>
</dbReference>
<evidence type="ECO:0000259" key="1">
    <source>
        <dbReference type="PROSITE" id="PS51819"/>
    </source>
</evidence>
<evidence type="ECO:0000313" key="2">
    <source>
        <dbReference type="EMBL" id="MFH6983239.1"/>
    </source>
</evidence>
<dbReference type="Pfam" id="PF00903">
    <property type="entry name" value="Glyoxalase"/>
    <property type="match status" value="1"/>
</dbReference>
<dbReference type="InterPro" id="IPR052393">
    <property type="entry name" value="Cadmium-induced_rsp"/>
</dbReference>
<keyword evidence="3" id="KW-1185">Reference proteome</keyword>
<dbReference type="NCBIfam" id="NF041414">
    <property type="entry name" value="ArsI_CadI_VOC"/>
    <property type="match status" value="1"/>
</dbReference>
<dbReference type="PROSITE" id="PS51819">
    <property type="entry name" value="VOC"/>
    <property type="match status" value="1"/>
</dbReference>
<dbReference type="PANTHER" id="PTHR41294:SF1">
    <property type="entry name" value="CADMIUM-INDUCED PROTEIN CADI"/>
    <property type="match status" value="1"/>
</dbReference>
<organism evidence="2 3">
    <name type="scientific">Marinoscillum luteum</name>
    <dbReference type="NCBI Taxonomy" id="861051"/>
    <lineage>
        <taxon>Bacteria</taxon>
        <taxon>Pseudomonadati</taxon>
        <taxon>Bacteroidota</taxon>
        <taxon>Cytophagia</taxon>
        <taxon>Cytophagales</taxon>
        <taxon>Reichenbachiellaceae</taxon>
        <taxon>Marinoscillum</taxon>
    </lineage>
</organism>
<feature type="domain" description="VOC" evidence="1">
    <location>
        <begin position="5"/>
        <end position="121"/>
    </location>
</feature>
<dbReference type="Proteomes" id="UP001610063">
    <property type="component" value="Unassembled WGS sequence"/>
</dbReference>
<name>A0ABW7N9W0_9BACT</name>
<dbReference type="Gene3D" id="3.10.180.10">
    <property type="entry name" value="2,3-Dihydroxybiphenyl 1,2-Dioxygenase, domain 1"/>
    <property type="match status" value="1"/>
</dbReference>
<reference evidence="2 3" key="1">
    <citation type="journal article" date="2013" name="Int. J. Syst. Evol. Microbiol.">
        <title>Marinoscillum luteum sp. nov., isolated from marine sediment.</title>
        <authorList>
            <person name="Cha I.T."/>
            <person name="Park S.J."/>
            <person name="Kim S.J."/>
            <person name="Kim J.G."/>
            <person name="Jung M.Y."/>
            <person name="Shin K.S."/>
            <person name="Kwon K.K."/>
            <person name="Yang S.H."/>
            <person name="Seo Y.S."/>
            <person name="Rhee S.K."/>
        </authorList>
    </citation>
    <scope>NUCLEOTIDE SEQUENCE [LARGE SCALE GENOMIC DNA]</scope>
    <source>
        <strain evidence="2 3">KCTC 23939</strain>
    </source>
</reference>
<dbReference type="PANTHER" id="PTHR41294">
    <property type="entry name" value="CADMIUM-INDUCED PROTEIN CADI"/>
    <property type="match status" value="1"/>
</dbReference>
<dbReference type="RefSeq" id="WP_395416796.1">
    <property type="nucleotide sequence ID" value="NZ_JBIPKE010000014.1"/>
</dbReference>
<dbReference type="InterPro" id="IPR049789">
    <property type="entry name" value="ArsI/CadI-like"/>
</dbReference>
<dbReference type="InterPro" id="IPR037523">
    <property type="entry name" value="VOC_core"/>
</dbReference>
<dbReference type="InterPro" id="IPR004360">
    <property type="entry name" value="Glyas_Fos-R_dOase_dom"/>
</dbReference>
<gene>
    <name evidence="2" type="ORF">ACHKAR_07305</name>
</gene>
<evidence type="ECO:0000313" key="3">
    <source>
        <dbReference type="Proteomes" id="UP001610063"/>
    </source>
</evidence>
<dbReference type="EMBL" id="JBIPKE010000014">
    <property type="protein sequence ID" value="MFH6983239.1"/>
    <property type="molecule type" value="Genomic_DNA"/>
</dbReference>
<protein>
    <submittedName>
        <fullName evidence="2">ArsI/CadI family heavy metal resistance metalloenzyme</fullName>
    </submittedName>
</protein>
<dbReference type="SUPFAM" id="SSF54593">
    <property type="entry name" value="Glyoxalase/Bleomycin resistance protein/Dihydroxybiphenyl dioxygenase"/>
    <property type="match status" value="1"/>
</dbReference>
<sequence length="138" mass="15869">MNNQIKFHIALNVSEIGATVDFYKGLFNAEPVKLKNDYAKFELDEPGLVISFIQAPDKVSSHFGHLGLRVANETQLAKRKEEVEKKLKIALEETNTNCCYAQQDKFWVNDPDGYEWEVYHFKKDVDKNDKRPQAVACC</sequence>
<comment type="caution">
    <text evidence="2">The sequence shown here is derived from an EMBL/GenBank/DDBJ whole genome shotgun (WGS) entry which is preliminary data.</text>
</comment>
<accession>A0ABW7N9W0</accession>